<dbReference type="KEGG" id="amj:102567798"/>
<sequence length="229" mass="25643">MAGEVIYADLNVLEGSFRANLPGPSQQLNNRQCPCWHRVVLTIGCVGNIVLVAALTVLSVMVFQVCSSNATSSNNTQLVSHLRQSLCEPQYSNSAGASCNLCPLQWLLHLRKCYWVSKITGNWSKSHEYCSLRKSHLLVIHNSAEMGFIMNITKSKTQVWIGLHAASSMAKWSWVDGSFYDDSLFRMNRHDTYHAEGDLCAILTRQNQAVTVACSEEYKWICQKEAVPI</sequence>
<dbReference type="GO" id="GO:0042269">
    <property type="term" value="P:regulation of natural killer cell mediated cytotoxicity"/>
    <property type="evidence" value="ECO:0007669"/>
    <property type="project" value="TreeGrafter"/>
</dbReference>
<feature type="transmembrane region" description="Helical" evidence="3">
    <location>
        <begin position="39"/>
        <end position="63"/>
    </location>
</feature>
<dbReference type="PANTHER" id="PTHR46784:SF1">
    <property type="entry name" value="KILLER CELL LECTIN-LIKE RECEPTOR SUBFAMILY B MEMBER 1"/>
    <property type="match status" value="1"/>
</dbReference>
<evidence type="ECO:0000259" key="4">
    <source>
        <dbReference type="PROSITE" id="PS50041"/>
    </source>
</evidence>
<keyword evidence="1 3" id="KW-1133">Transmembrane helix</keyword>
<dbReference type="AlphaFoldDB" id="A0A151NGI7"/>
<evidence type="ECO:0000256" key="3">
    <source>
        <dbReference type="SAM" id="Phobius"/>
    </source>
</evidence>
<feature type="domain" description="C-type lectin" evidence="4">
    <location>
        <begin position="109"/>
        <end position="223"/>
    </location>
</feature>
<evidence type="ECO:0000313" key="6">
    <source>
        <dbReference type="Proteomes" id="UP000050525"/>
    </source>
</evidence>
<dbReference type="InterPro" id="IPR016187">
    <property type="entry name" value="CTDL_fold"/>
</dbReference>
<evidence type="ECO:0000313" key="5">
    <source>
        <dbReference type="EMBL" id="KYO35874.1"/>
    </source>
</evidence>
<dbReference type="SMART" id="SM00034">
    <property type="entry name" value="CLECT"/>
    <property type="match status" value="1"/>
</dbReference>
<keyword evidence="3" id="KW-0472">Membrane</keyword>
<dbReference type="GO" id="GO:0005886">
    <property type="term" value="C:plasma membrane"/>
    <property type="evidence" value="ECO:0007669"/>
    <property type="project" value="TreeGrafter"/>
</dbReference>
<dbReference type="PROSITE" id="PS50041">
    <property type="entry name" value="C_TYPE_LECTIN_2"/>
    <property type="match status" value="1"/>
</dbReference>
<dbReference type="GO" id="GO:0009986">
    <property type="term" value="C:cell surface"/>
    <property type="evidence" value="ECO:0007669"/>
    <property type="project" value="TreeGrafter"/>
</dbReference>
<dbReference type="InterPro" id="IPR001304">
    <property type="entry name" value="C-type_lectin-like"/>
</dbReference>
<gene>
    <name evidence="5" type="ORF">Y1Q_0017353</name>
</gene>
<keyword evidence="3" id="KW-0812">Transmembrane</keyword>
<dbReference type="InterPro" id="IPR051527">
    <property type="entry name" value="KLR_subfamily_B"/>
</dbReference>
<organism evidence="5 6">
    <name type="scientific">Alligator mississippiensis</name>
    <name type="common">American alligator</name>
    <dbReference type="NCBI Taxonomy" id="8496"/>
    <lineage>
        <taxon>Eukaryota</taxon>
        <taxon>Metazoa</taxon>
        <taxon>Chordata</taxon>
        <taxon>Craniata</taxon>
        <taxon>Vertebrata</taxon>
        <taxon>Euteleostomi</taxon>
        <taxon>Archelosauria</taxon>
        <taxon>Archosauria</taxon>
        <taxon>Crocodylia</taxon>
        <taxon>Alligatoridae</taxon>
        <taxon>Alligatorinae</taxon>
        <taxon>Alligator</taxon>
    </lineage>
</organism>
<dbReference type="Gene3D" id="3.10.100.10">
    <property type="entry name" value="Mannose-Binding Protein A, subunit A"/>
    <property type="match status" value="1"/>
</dbReference>
<keyword evidence="2" id="KW-1015">Disulfide bond</keyword>
<keyword evidence="6" id="KW-1185">Reference proteome</keyword>
<dbReference type="EMBL" id="AKHW03003057">
    <property type="protein sequence ID" value="KYO35874.1"/>
    <property type="molecule type" value="Genomic_DNA"/>
</dbReference>
<comment type="caution">
    <text evidence="5">The sequence shown here is derived from an EMBL/GenBank/DDBJ whole genome shotgun (WGS) entry which is preliminary data.</text>
</comment>
<reference evidence="5 6" key="1">
    <citation type="journal article" date="2012" name="Genome Biol.">
        <title>Sequencing three crocodilian genomes to illuminate the evolution of archosaurs and amniotes.</title>
        <authorList>
            <person name="St John J.A."/>
            <person name="Braun E.L."/>
            <person name="Isberg S.R."/>
            <person name="Miles L.G."/>
            <person name="Chong A.Y."/>
            <person name="Gongora J."/>
            <person name="Dalzell P."/>
            <person name="Moran C."/>
            <person name="Bed'hom B."/>
            <person name="Abzhanov A."/>
            <person name="Burgess S.C."/>
            <person name="Cooksey A.M."/>
            <person name="Castoe T.A."/>
            <person name="Crawford N.G."/>
            <person name="Densmore L.D."/>
            <person name="Drew J.C."/>
            <person name="Edwards S.V."/>
            <person name="Faircloth B.C."/>
            <person name="Fujita M.K."/>
            <person name="Greenwold M.J."/>
            <person name="Hoffmann F.G."/>
            <person name="Howard J.M."/>
            <person name="Iguchi T."/>
            <person name="Janes D.E."/>
            <person name="Khan S.Y."/>
            <person name="Kohno S."/>
            <person name="de Koning A.J."/>
            <person name="Lance S.L."/>
            <person name="McCarthy F.M."/>
            <person name="McCormack J.E."/>
            <person name="Merchant M.E."/>
            <person name="Peterson D.G."/>
            <person name="Pollock D.D."/>
            <person name="Pourmand N."/>
            <person name="Raney B.J."/>
            <person name="Roessler K.A."/>
            <person name="Sanford J.R."/>
            <person name="Sawyer R.H."/>
            <person name="Schmidt C.J."/>
            <person name="Triplett E.W."/>
            <person name="Tuberville T.D."/>
            <person name="Venegas-Anaya M."/>
            <person name="Howard J.T."/>
            <person name="Jarvis E.D."/>
            <person name="Guillette L.J.Jr."/>
            <person name="Glenn T.C."/>
            <person name="Green R.E."/>
            <person name="Ray D.A."/>
        </authorList>
    </citation>
    <scope>NUCLEOTIDE SEQUENCE [LARGE SCALE GENOMIC DNA]</scope>
    <source>
        <strain evidence="5">KSC_2009_1</strain>
    </source>
</reference>
<dbReference type="InterPro" id="IPR016186">
    <property type="entry name" value="C-type_lectin-like/link_sf"/>
</dbReference>
<dbReference type="GO" id="GO:0038023">
    <property type="term" value="F:signaling receptor activity"/>
    <property type="evidence" value="ECO:0007669"/>
    <property type="project" value="TreeGrafter"/>
</dbReference>
<proteinExistence type="predicted"/>
<name>A0A151NGI7_ALLMI</name>
<dbReference type="SUPFAM" id="SSF56436">
    <property type="entry name" value="C-type lectin-like"/>
    <property type="match status" value="1"/>
</dbReference>
<protein>
    <recommendedName>
        <fullName evidence="4">C-type lectin domain-containing protein</fullName>
    </recommendedName>
</protein>
<dbReference type="PANTHER" id="PTHR46784">
    <property type="entry name" value="KILLER CELL LECTIN-LIKE RECEPTOR SUBFAMILY B MEMBER 1"/>
    <property type="match status" value="1"/>
</dbReference>
<dbReference type="Proteomes" id="UP000050525">
    <property type="component" value="Unassembled WGS sequence"/>
</dbReference>
<evidence type="ECO:0000256" key="2">
    <source>
        <dbReference type="ARBA" id="ARBA00023157"/>
    </source>
</evidence>
<dbReference type="OrthoDB" id="538816at2759"/>
<dbReference type="Pfam" id="PF00059">
    <property type="entry name" value="Lectin_C"/>
    <property type="match status" value="1"/>
</dbReference>
<evidence type="ECO:0000256" key="1">
    <source>
        <dbReference type="ARBA" id="ARBA00022989"/>
    </source>
</evidence>
<accession>A0A151NGI7</accession>